<dbReference type="PANTHER" id="PTHR30537:SF79">
    <property type="entry name" value="TRANSCRIPTIONAL REGULATOR-RELATED"/>
    <property type="match status" value="1"/>
</dbReference>
<evidence type="ECO:0000256" key="2">
    <source>
        <dbReference type="ARBA" id="ARBA00023015"/>
    </source>
</evidence>
<dbReference type="SUPFAM" id="SSF46785">
    <property type="entry name" value="Winged helix' DNA-binding domain"/>
    <property type="match status" value="1"/>
</dbReference>
<dbReference type="InterPro" id="IPR036388">
    <property type="entry name" value="WH-like_DNA-bd_sf"/>
</dbReference>
<feature type="domain" description="HTH lysR-type" evidence="5">
    <location>
        <begin position="6"/>
        <end position="63"/>
    </location>
</feature>
<dbReference type="Pfam" id="PF00126">
    <property type="entry name" value="HTH_1"/>
    <property type="match status" value="1"/>
</dbReference>
<dbReference type="GeneID" id="53316376"/>
<keyword evidence="3" id="KW-0238">DNA-binding</keyword>
<dbReference type="InterPro" id="IPR058163">
    <property type="entry name" value="LysR-type_TF_proteobact-type"/>
</dbReference>
<dbReference type="GO" id="GO:0006351">
    <property type="term" value="P:DNA-templated transcription"/>
    <property type="evidence" value="ECO:0007669"/>
    <property type="project" value="TreeGrafter"/>
</dbReference>
<organism evidence="6 7">
    <name type="scientific">Haematospirillum jordaniae</name>
    <dbReference type="NCBI Taxonomy" id="1549855"/>
    <lineage>
        <taxon>Bacteria</taxon>
        <taxon>Pseudomonadati</taxon>
        <taxon>Pseudomonadota</taxon>
        <taxon>Alphaproteobacteria</taxon>
        <taxon>Rhodospirillales</taxon>
        <taxon>Novispirillaceae</taxon>
        <taxon>Haematospirillum</taxon>
    </lineage>
</organism>
<accession>A0A143DE34</accession>
<dbReference type="CDD" id="cd08432">
    <property type="entry name" value="PBP2_GcdR_TrpI_HvrB_AmpR_like"/>
    <property type="match status" value="1"/>
</dbReference>
<dbReference type="AlphaFoldDB" id="A0A143DE34"/>
<keyword evidence="7" id="KW-1185">Reference proteome</keyword>
<dbReference type="Gene3D" id="1.10.10.10">
    <property type="entry name" value="Winged helix-like DNA-binding domain superfamily/Winged helix DNA-binding domain"/>
    <property type="match status" value="1"/>
</dbReference>
<dbReference type="GO" id="GO:0043565">
    <property type="term" value="F:sequence-specific DNA binding"/>
    <property type="evidence" value="ECO:0007669"/>
    <property type="project" value="TreeGrafter"/>
</dbReference>
<dbReference type="KEGG" id="hjo:AY555_04320"/>
<dbReference type="OrthoDB" id="9794694at2"/>
<name>A0A143DE34_9PROT</name>
<keyword evidence="2" id="KW-0805">Transcription regulation</keyword>
<evidence type="ECO:0000259" key="5">
    <source>
        <dbReference type="PROSITE" id="PS50931"/>
    </source>
</evidence>
<dbReference type="GO" id="GO:0003700">
    <property type="term" value="F:DNA-binding transcription factor activity"/>
    <property type="evidence" value="ECO:0007669"/>
    <property type="project" value="InterPro"/>
</dbReference>
<dbReference type="InterPro" id="IPR036390">
    <property type="entry name" value="WH_DNA-bd_sf"/>
</dbReference>
<dbReference type="STRING" id="1549855.AY555_04320"/>
<dbReference type="FunFam" id="1.10.10.10:FF:000038">
    <property type="entry name" value="Glycine cleavage system transcriptional activator"/>
    <property type="match status" value="1"/>
</dbReference>
<dbReference type="PRINTS" id="PR00039">
    <property type="entry name" value="HTHLYSR"/>
</dbReference>
<sequence length="314" mass="34629">MARRLPPLNALRAFEAAARLGSFARAGQELHVTPTAISHQVRGLEDFLGISLFERMPRGLRLTEKGRAYLPELTRGFDLLSRAGEYLHTSGLKGQLTVTVPADMARHWLVPRLADFRRRWPGIELHLLTGDIKSTAHAESPALGICCGQGTWPGLRSTFLMNEQILPAAAPVLADNGHPLNDWADLEYHTLLHDTGGAPREPWLQWKPWLDMACIRAADLRQGIYFTDSTALTMAALRGLGVMLASTVLTSEPLRSGKLVPLFGVSRPVNNAYYIVTSGAQQIAPAQAVFAQWLLEITRSDCVELEIRERTVPA</sequence>
<evidence type="ECO:0000256" key="3">
    <source>
        <dbReference type="ARBA" id="ARBA00023125"/>
    </source>
</evidence>
<dbReference type="Gene3D" id="3.40.190.10">
    <property type="entry name" value="Periplasmic binding protein-like II"/>
    <property type="match status" value="2"/>
</dbReference>
<dbReference type="Pfam" id="PF03466">
    <property type="entry name" value="LysR_substrate"/>
    <property type="match status" value="1"/>
</dbReference>
<proteinExistence type="inferred from homology"/>
<evidence type="ECO:0000313" key="7">
    <source>
        <dbReference type="Proteomes" id="UP000076066"/>
    </source>
</evidence>
<reference evidence="6 7" key="1">
    <citation type="submission" date="2016-02" db="EMBL/GenBank/DDBJ databases">
        <title>Complete Genome of H5569, the type strain of the newly described species Haematospirillium jordaniae.</title>
        <authorList>
            <person name="Nicholson A.C."/>
            <person name="Humrighouse B.W."/>
            <person name="Loparov V."/>
            <person name="McQuiston J.R."/>
        </authorList>
    </citation>
    <scope>NUCLEOTIDE SEQUENCE [LARGE SCALE GENOMIC DNA]</scope>
    <source>
        <strain evidence="6 7">H5569</strain>
    </source>
</reference>
<protein>
    <recommendedName>
        <fullName evidence="5">HTH lysR-type domain-containing protein</fullName>
    </recommendedName>
</protein>
<evidence type="ECO:0000256" key="1">
    <source>
        <dbReference type="ARBA" id="ARBA00009437"/>
    </source>
</evidence>
<gene>
    <name evidence="6" type="ORF">AY555_04320</name>
</gene>
<dbReference type="PANTHER" id="PTHR30537">
    <property type="entry name" value="HTH-TYPE TRANSCRIPTIONAL REGULATOR"/>
    <property type="match status" value="1"/>
</dbReference>
<dbReference type="Proteomes" id="UP000076066">
    <property type="component" value="Chromosome"/>
</dbReference>
<keyword evidence="4" id="KW-0804">Transcription</keyword>
<comment type="similarity">
    <text evidence="1">Belongs to the LysR transcriptional regulatory family.</text>
</comment>
<evidence type="ECO:0000256" key="4">
    <source>
        <dbReference type="ARBA" id="ARBA00023163"/>
    </source>
</evidence>
<dbReference type="SUPFAM" id="SSF53850">
    <property type="entry name" value="Periplasmic binding protein-like II"/>
    <property type="match status" value="1"/>
</dbReference>
<dbReference type="PROSITE" id="PS50931">
    <property type="entry name" value="HTH_LYSR"/>
    <property type="match status" value="1"/>
</dbReference>
<evidence type="ECO:0000313" key="6">
    <source>
        <dbReference type="EMBL" id="AMW34533.1"/>
    </source>
</evidence>
<dbReference type="RefSeq" id="WP_066133914.1">
    <property type="nucleotide sequence ID" value="NZ_CP014525.1"/>
</dbReference>
<dbReference type="EMBL" id="CP014525">
    <property type="protein sequence ID" value="AMW34533.1"/>
    <property type="molecule type" value="Genomic_DNA"/>
</dbReference>
<dbReference type="InterPro" id="IPR000847">
    <property type="entry name" value="LysR_HTH_N"/>
</dbReference>
<dbReference type="InterPro" id="IPR005119">
    <property type="entry name" value="LysR_subst-bd"/>
</dbReference>